<dbReference type="HAMAP" id="MF_00580">
    <property type="entry name" value="CH10"/>
    <property type="match status" value="1"/>
</dbReference>
<dbReference type="OrthoDB" id="9806791at2"/>
<dbReference type="PROSITE" id="PS00681">
    <property type="entry name" value="CHAPERONINS_CPN10"/>
    <property type="match status" value="1"/>
</dbReference>
<dbReference type="CDD" id="cd00320">
    <property type="entry name" value="cpn10"/>
    <property type="match status" value="1"/>
</dbReference>
<dbReference type="SMART" id="SM00883">
    <property type="entry name" value="Cpn10"/>
    <property type="match status" value="1"/>
</dbReference>
<dbReference type="GO" id="GO:0005524">
    <property type="term" value="F:ATP binding"/>
    <property type="evidence" value="ECO:0007669"/>
    <property type="project" value="InterPro"/>
</dbReference>
<reference evidence="6" key="1">
    <citation type="submission" date="2009-12" db="EMBL/GenBank/DDBJ databases">
        <title>Complete sequence of Treponema primitia strain ZAS-2.</title>
        <authorList>
            <person name="Tetu S.G."/>
            <person name="Matson E."/>
            <person name="Ren Q."/>
            <person name="Seshadri R."/>
            <person name="Elbourne L."/>
            <person name="Hassan K.A."/>
            <person name="Durkin A."/>
            <person name="Radune D."/>
            <person name="Mohamoud Y."/>
            <person name="Shay R."/>
            <person name="Jin S."/>
            <person name="Zhang X."/>
            <person name="Lucey K."/>
            <person name="Ballor N.R."/>
            <person name="Ottesen E."/>
            <person name="Rosenthal R."/>
            <person name="Allen A."/>
            <person name="Leadbetter J.R."/>
            <person name="Paulsen I.T."/>
        </authorList>
    </citation>
    <scope>NUCLEOTIDE SEQUENCE [LARGE SCALE GENOMIC DNA]</scope>
    <source>
        <strain evidence="6">ATCC BAA-887 / DSM 12427 / ZAS-2</strain>
    </source>
</reference>
<dbReference type="PANTHER" id="PTHR10772">
    <property type="entry name" value="10 KDA HEAT SHOCK PROTEIN"/>
    <property type="match status" value="1"/>
</dbReference>
<dbReference type="AlphaFoldDB" id="F5YQH8"/>
<dbReference type="RefSeq" id="WP_015707471.1">
    <property type="nucleotide sequence ID" value="NC_015578.1"/>
</dbReference>
<dbReference type="KEGG" id="tpi:TREPR_2759"/>
<evidence type="ECO:0000313" key="5">
    <source>
        <dbReference type="EMBL" id="AEF85682.1"/>
    </source>
</evidence>
<comment type="subunit">
    <text evidence="3">Heptamer of 7 subunits arranged in a ring. Interacts with the chaperonin GroEL.</text>
</comment>
<accession>F5YQH8</accession>
<evidence type="ECO:0000256" key="3">
    <source>
        <dbReference type="HAMAP-Rule" id="MF_00580"/>
    </source>
</evidence>
<dbReference type="Gene3D" id="2.30.33.40">
    <property type="entry name" value="GroES chaperonin"/>
    <property type="match status" value="1"/>
</dbReference>
<dbReference type="eggNOG" id="COG0234">
    <property type="taxonomic scope" value="Bacteria"/>
</dbReference>
<protein>
    <recommendedName>
        <fullName evidence="3">Co-chaperonin GroES</fullName>
    </recommendedName>
    <alternativeName>
        <fullName evidence="3">10 kDa chaperonin</fullName>
    </alternativeName>
    <alternativeName>
        <fullName evidence="3">Chaperonin-10</fullName>
        <shortName evidence="3">Cpn10</shortName>
    </alternativeName>
</protein>
<keyword evidence="6" id="KW-1185">Reference proteome</keyword>
<dbReference type="FunFam" id="2.30.33.40:FF:000001">
    <property type="entry name" value="10 kDa chaperonin"/>
    <property type="match status" value="1"/>
</dbReference>
<dbReference type="PANTHER" id="PTHR10772:SF63">
    <property type="entry name" value="20 KDA CHAPERONIN, CHLOROPLASTIC"/>
    <property type="match status" value="1"/>
</dbReference>
<evidence type="ECO:0000256" key="1">
    <source>
        <dbReference type="ARBA" id="ARBA00006975"/>
    </source>
</evidence>
<name>F5YQH8_TREPZ</name>
<dbReference type="GO" id="GO:0044183">
    <property type="term" value="F:protein folding chaperone"/>
    <property type="evidence" value="ECO:0007669"/>
    <property type="project" value="InterPro"/>
</dbReference>
<dbReference type="EMBL" id="CP001843">
    <property type="protein sequence ID" value="AEF85682.1"/>
    <property type="molecule type" value="Genomic_DNA"/>
</dbReference>
<proteinExistence type="inferred from homology"/>
<dbReference type="PRINTS" id="PR00297">
    <property type="entry name" value="CHAPERONIN10"/>
</dbReference>
<dbReference type="HOGENOM" id="CLU_132825_2_1_12"/>
<dbReference type="InterPro" id="IPR037124">
    <property type="entry name" value="Chaperonin_GroES_sf"/>
</dbReference>
<dbReference type="GO" id="GO:0046872">
    <property type="term" value="F:metal ion binding"/>
    <property type="evidence" value="ECO:0007669"/>
    <property type="project" value="TreeGrafter"/>
</dbReference>
<dbReference type="STRING" id="545694.TREPR_2759"/>
<dbReference type="SUPFAM" id="SSF50129">
    <property type="entry name" value="GroES-like"/>
    <property type="match status" value="1"/>
</dbReference>
<dbReference type="GO" id="GO:0005737">
    <property type="term" value="C:cytoplasm"/>
    <property type="evidence" value="ECO:0007669"/>
    <property type="project" value="UniProtKB-SubCell"/>
</dbReference>
<reference evidence="5 6" key="2">
    <citation type="journal article" date="2011" name="ISME J.">
        <title>RNA-seq reveals cooperative metabolic interactions between two termite-gut spirochete species in co-culture.</title>
        <authorList>
            <person name="Rosenthal A.Z."/>
            <person name="Matson E.G."/>
            <person name="Eldar A."/>
            <person name="Leadbetter J.R."/>
        </authorList>
    </citation>
    <scope>NUCLEOTIDE SEQUENCE [LARGE SCALE GENOMIC DNA]</scope>
    <source>
        <strain evidence="6">ATCC BAA-887 / DSM 12427 / ZAS-2</strain>
    </source>
</reference>
<organism evidence="5 6">
    <name type="scientific">Treponema primitia (strain ATCC BAA-887 / DSM 12427 / ZAS-2)</name>
    <dbReference type="NCBI Taxonomy" id="545694"/>
    <lineage>
        <taxon>Bacteria</taxon>
        <taxon>Pseudomonadati</taxon>
        <taxon>Spirochaetota</taxon>
        <taxon>Spirochaetia</taxon>
        <taxon>Spirochaetales</taxon>
        <taxon>Treponemataceae</taxon>
        <taxon>Treponema</taxon>
    </lineage>
</organism>
<gene>
    <name evidence="3 5" type="primary">groS</name>
    <name evidence="3" type="synonym">groES</name>
    <name evidence="5" type="ordered locus">TREPR_2759</name>
</gene>
<keyword evidence="2 3" id="KW-0143">Chaperone</keyword>
<dbReference type="GO" id="GO:0051082">
    <property type="term" value="F:unfolded protein binding"/>
    <property type="evidence" value="ECO:0007669"/>
    <property type="project" value="TreeGrafter"/>
</dbReference>
<dbReference type="Pfam" id="PF00166">
    <property type="entry name" value="Cpn10"/>
    <property type="match status" value="1"/>
</dbReference>
<comment type="function">
    <text evidence="3 4">Together with the chaperonin GroEL, plays an essential role in assisting protein folding. The GroEL-GroES system forms a nano-cage that allows encapsulation of the non-native substrate proteins and provides a physical environment optimized to promote and accelerate protein folding. GroES binds to the apical surface of the GroEL ring, thereby capping the opening of the GroEL channel.</text>
</comment>
<evidence type="ECO:0000256" key="4">
    <source>
        <dbReference type="RuleBase" id="RU000535"/>
    </source>
</evidence>
<dbReference type="InterPro" id="IPR011032">
    <property type="entry name" value="GroES-like_sf"/>
</dbReference>
<dbReference type="Proteomes" id="UP000009223">
    <property type="component" value="Chromosome"/>
</dbReference>
<comment type="similarity">
    <text evidence="1 3 4">Belongs to the GroES chaperonin family.</text>
</comment>
<evidence type="ECO:0000313" key="6">
    <source>
        <dbReference type="Proteomes" id="UP000009223"/>
    </source>
</evidence>
<dbReference type="InterPro" id="IPR020818">
    <property type="entry name" value="Chaperonin_GroES"/>
</dbReference>
<comment type="subcellular location">
    <subcellularLocation>
        <location evidence="3">Cytoplasm</location>
    </subcellularLocation>
</comment>
<dbReference type="InterPro" id="IPR018369">
    <property type="entry name" value="Chaprnonin_Cpn10_CS"/>
</dbReference>
<dbReference type="GO" id="GO:0051087">
    <property type="term" value="F:protein-folding chaperone binding"/>
    <property type="evidence" value="ECO:0007669"/>
    <property type="project" value="TreeGrafter"/>
</dbReference>
<keyword evidence="3" id="KW-0963">Cytoplasm</keyword>
<dbReference type="NCBIfam" id="NF001531">
    <property type="entry name" value="PRK00364.2-2"/>
    <property type="match status" value="1"/>
</dbReference>
<evidence type="ECO:0000256" key="2">
    <source>
        <dbReference type="ARBA" id="ARBA00023186"/>
    </source>
</evidence>
<sequence>MKVKPLADRVMVKLEKSESKTAGGLFIPDTAQEKTQTGTVVAVGDDKEVIKVKSGDKVMYDKYAGTQVKIDDVEHLILKMADIIAIIE</sequence>